<sequence length="520" mass="55171">MLAPAAVTAAVWLLAALGLGLSQPDEHRPDQSFSLCSDCFYQHTPPRGASAGLQLRPRCHRLPGGRAFATVSTSTCDMAVYTAFHLSHGWTEKREEIVTEEEGDSIKVPALLRGSGAPSHPIFPTDSPLQHWDSTVAALVQSSVLPQCNALGGDIYILTGTGRLGAAEHGEEECQAKLLWSAVCCAPPEGKAAFSLGLIKETTEKERKVSMKELEEVLGGAELFSESCGGEERATAAISTGLHSRGDEAHAEKTEADAADMNSGNSKDVDEGVKKSREASATSEQVAGVDAHPEELSADPDQQQEETTIEEDTDSNATSTLVFILSTTMSIVQAPLRPVVSTLTQLPEQVVYVLQEDLAVLSALPGDTFTVFQLLSSDLLSWTGSATEMLYDIGETCFCSTYHCTSLMAEALLSSCYTGVTGVGTLAGDTVGIFSDLLDNAWSVTRFFGGHFWEQTEGYVGTVVSEMGGQVQTVGEGFGKLAWKSGKGVGNVFKFGGGLIMGVVESFVGTVREAFGQESE</sequence>
<feature type="compositionally biased region" description="Basic and acidic residues" evidence="1">
    <location>
        <begin position="267"/>
        <end position="278"/>
    </location>
</feature>
<proteinExistence type="predicted"/>
<evidence type="ECO:0008006" key="4">
    <source>
        <dbReference type="Google" id="ProtNLM"/>
    </source>
</evidence>
<reference evidence="3" key="1">
    <citation type="submission" date="2016-05" db="EMBL/GenBank/DDBJ databases">
        <authorList>
            <person name="Lavstsen T."/>
            <person name="Jespersen J.S."/>
        </authorList>
    </citation>
    <scope>NUCLEOTIDE SEQUENCE</scope>
    <source>
        <tissue evidence="3">Brain</tissue>
    </source>
</reference>
<feature type="compositionally biased region" description="Acidic residues" evidence="1">
    <location>
        <begin position="296"/>
        <end position="314"/>
    </location>
</feature>
<reference evidence="3" key="2">
    <citation type="submission" date="2016-06" db="EMBL/GenBank/DDBJ databases">
        <title>The genome of a short-lived fish provides insights into sex chromosome evolution and the genetic control of aging.</title>
        <authorList>
            <person name="Reichwald K."/>
            <person name="Felder M."/>
            <person name="Petzold A."/>
            <person name="Koch P."/>
            <person name="Groth M."/>
            <person name="Platzer M."/>
        </authorList>
    </citation>
    <scope>NUCLEOTIDE SEQUENCE</scope>
    <source>
        <tissue evidence="3">Brain</tissue>
    </source>
</reference>
<evidence type="ECO:0000313" key="3">
    <source>
        <dbReference type="EMBL" id="SBP05346.1"/>
    </source>
</evidence>
<protein>
    <recommendedName>
        <fullName evidence="4">INO80 complex subunit E</fullName>
    </recommendedName>
</protein>
<dbReference type="AlphaFoldDB" id="A0A1A7WID3"/>
<feature type="chain" id="PRO_5008362293" description="INO80 complex subunit E" evidence="2">
    <location>
        <begin position="23"/>
        <end position="520"/>
    </location>
</feature>
<name>A0A1A7WID3_9TELE</name>
<feature type="signal peptide" evidence="2">
    <location>
        <begin position="1"/>
        <end position="22"/>
    </location>
</feature>
<accession>A0A1A7WID3</accession>
<dbReference type="EMBL" id="HADW01003946">
    <property type="protein sequence ID" value="SBP05346.1"/>
    <property type="molecule type" value="Transcribed_RNA"/>
</dbReference>
<feature type="region of interest" description="Disordered" evidence="1">
    <location>
        <begin position="240"/>
        <end position="315"/>
    </location>
</feature>
<gene>
    <name evidence="3" type="primary">OLA.2172</name>
</gene>
<keyword evidence="2" id="KW-0732">Signal</keyword>
<evidence type="ECO:0000256" key="1">
    <source>
        <dbReference type="SAM" id="MobiDB-lite"/>
    </source>
</evidence>
<feature type="compositionally biased region" description="Basic and acidic residues" evidence="1">
    <location>
        <begin position="244"/>
        <end position="256"/>
    </location>
</feature>
<evidence type="ECO:0000256" key="2">
    <source>
        <dbReference type="SAM" id="SignalP"/>
    </source>
</evidence>
<organism evidence="3">
    <name type="scientific">Iconisemion striatum</name>
    <dbReference type="NCBI Taxonomy" id="60296"/>
    <lineage>
        <taxon>Eukaryota</taxon>
        <taxon>Metazoa</taxon>
        <taxon>Chordata</taxon>
        <taxon>Craniata</taxon>
        <taxon>Vertebrata</taxon>
        <taxon>Euteleostomi</taxon>
        <taxon>Actinopterygii</taxon>
        <taxon>Neopterygii</taxon>
        <taxon>Teleostei</taxon>
        <taxon>Neoteleostei</taxon>
        <taxon>Acanthomorphata</taxon>
        <taxon>Ovalentaria</taxon>
        <taxon>Atherinomorphae</taxon>
        <taxon>Cyprinodontiformes</taxon>
        <taxon>Nothobranchiidae</taxon>
        <taxon>Iconisemion</taxon>
    </lineage>
</organism>
<dbReference type="PANTHER" id="PTHR21472:SF23">
    <property type="entry name" value="INO80 COMPLEX SUBUNIT E"/>
    <property type="match status" value="1"/>
</dbReference>
<dbReference type="PANTHER" id="PTHR21472">
    <property type="entry name" value="ENDONUCLEASE DOMAIN-CONTAINING 1 PROTEIN ENDOD1"/>
    <property type="match status" value="1"/>
</dbReference>
<dbReference type="InterPro" id="IPR039015">
    <property type="entry name" value="ENDOD1"/>
</dbReference>